<organism evidence="1 2">
    <name type="scientific">Desulfatibacillum alkenivorans DSM 16219</name>
    <dbReference type="NCBI Taxonomy" id="1121393"/>
    <lineage>
        <taxon>Bacteria</taxon>
        <taxon>Pseudomonadati</taxon>
        <taxon>Thermodesulfobacteriota</taxon>
        <taxon>Desulfobacteria</taxon>
        <taxon>Desulfobacterales</taxon>
        <taxon>Desulfatibacillaceae</taxon>
        <taxon>Desulfatibacillum</taxon>
    </lineage>
</organism>
<keyword evidence="2" id="KW-1185">Reference proteome</keyword>
<sequence>MEWEELFDEYGYGNDPDGVLGEPRPITGGGFFEELDEDWFLGVPGENHEPSASIQS</sequence>
<dbReference type="RefSeq" id="WP_170868464.1">
    <property type="nucleotide sequence ID" value="NZ_FQZU01000055.1"/>
</dbReference>
<name>A0A1M6Z5S1_9BACT</name>
<gene>
    <name evidence="1" type="ORF">SAMN02745216_04907</name>
</gene>
<evidence type="ECO:0000313" key="1">
    <source>
        <dbReference type="EMBL" id="SHL25747.1"/>
    </source>
</evidence>
<proteinExistence type="predicted"/>
<dbReference type="STRING" id="1121393.SAMN02745216_04907"/>
<accession>A0A1M6Z5S1</accession>
<dbReference type="AlphaFoldDB" id="A0A1M6Z5S1"/>
<dbReference type="EMBL" id="FQZU01000055">
    <property type="protein sequence ID" value="SHL25747.1"/>
    <property type="molecule type" value="Genomic_DNA"/>
</dbReference>
<dbReference type="Proteomes" id="UP000183994">
    <property type="component" value="Unassembled WGS sequence"/>
</dbReference>
<reference evidence="2" key="1">
    <citation type="submission" date="2016-11" db="EMBL/GenBank/DDBJ databases">
        <authorList>
            <person name="Varghese N."/>
            <person name="Submissions S."/>
        </authorList>
    </citation>
    <scope>NUCLEOTIDE SEQUENCE [LARGE SCALE GENOMIC DNA]</scope>
    <source>
        <strain evidence="2">DSM 16219</strain>
    </source>
</reference>
<protein>
    <submittedName>
        <fullName evidence="1">Uncharacterized protein</fullName>
    </submittedName>
</protein>
<evidence type="ECO:0000313" key="2">
    <source>
        <dbReference type="Proteomes" id="UP000183994"/>
    </source>
</evidence>